<protein>
    <submittedName>
        <fullName evidence="2">Uncharacterized protein</fullName>
    </submittedName>
</protein>
<sequence>MVVPDLSTIRTTEILIRVDDRKPCYQSRKNPRSNPKSNPRSNGQIPNTNRLPSPRIEKQISLLAKTIGRLESQVELLSQTKLDSEENASVIPSETIIEPPLLEHKEAKTPTNPDSQEGDDATTKEGSATPEPEASPYAATTKEGSPTPEPEASPYVAQPPFPVWFIEEDKRAKEEENLDVSRKGEVYIPHLEVSREMPRYAHFLKEPCANTIKFSGQAKVNLGKHISMVLTQWFPPKIKDQDMVAITRKIHKISLKEVLSWTKLQCL</sequence>
<organism evidence="2 3">
    <name type="scientific">Hibiscus sabdariffa</name>
    <name type="common">roselle</name>
    <dbReference type="NCBI Taxonomy" id="183260"/>
    <lineage>
        <taxon>Eukaryota</taxon>
        <taxon>Viridiplantae</taxon>
        <taxon>Streptophyta</taxon>
        <taxon>Embryophyta</taxon>
        <taxon>Tracheophyta</taxon>
        <taxon>Spermatophyta</taxon>
        <taxon>Magnoliopsida</taxon>
        <taxon>eudicotyledons</taxon>
        <taxon>Gunneridae</taxon>
        <taxon>Pentapetalae</taxon>
        <taxon>rosids</taxon>
        <taxon>malvids</taxon>
        <taxon>Malvales</taxon>
        <taxon>Malvaceae</taxon>
        <taxon>Malvoideae</taxon>
        <taxon>Hibiscus</taxon>
    </lineage>
</organism>
<dbReference type="Proteomes" id="UP001396334">
    <property type="component" value="Unassembled WGS sequence"/>
</dbReference>
<keyword evidence="3" id="KW-1185">Reference proteome</keyword>
<gene>
    <name evidence="2" type="ORF">V6N11_044922</name>
</gene>
<proteinExistence type="predicted"/>
<feature type="region of interest" description="Disordered" evidence="1">
    <location>
        <begin position="82"/>
        <end position="158"/>
    </location>
</feature>
<feature type="region of interest" description="Disordered" evidence="1">
    <location>
        <begin position="19"/>
        <end position="56"/>
    </location>
</feature>
<accession>A0ABR2PU94</accession>
<evidence type="ECO:0000313" key="2">
    <source>
        <dbReference type="EMBL" id="KAK8992030.1"/>
    </source>
</evidence>
<reference evidence="2 3" key="1">
    <citation type="journal article" date="2024" name="G3 (Bethesda)">
        <title>Genome assembly of Hibiscus sabdariffa L. provides insights into metabolisms of medicinal natural products.</title>
        <authorList>
            <person name="Kim T."/>
        </authorList>
    </citation>
    <scope>NUCLEOTIDE SEQUENCE [LARGE SCALE GENOMIC DNA]</scope>
    <source>
        <strain evidence="2">TK-2024</strain>
        <tissue evidence="2">Old leaves</tissue>
    </source>
</reference>
<evidence type="ECO:0000313" key="3">
    <source>
        <dbReference type="Proteomes" id="UP001396334"/>
    </source>
</evidence>
<feature type="compositionally biased region" description="Polar residues" evidence="1">
    <location>
        <begin position="32"/>
        <end position="51"/>
    </location>
</feature>
<dbReference type="EMBL" id="JBBPBN010000051">
    <property type="protein sequence ID" value="KAK8992030.1"/>
    <property type="molecule type" value="Genomic_DNA"/>
</dbReference>
<comment type="caution">
    <text evidence="2">The sequence shown here is derived from an EMBL/GenBank/DDBJ whole genome shotgun (WGS) entry which is preliminary data.</text>
</comment>
<evidence type="ECO:0000256" key="1">
    <source>
        <dbReference type="SAM" id="MobiDB-lite"/>
    </source>
</evidence>
<name>A0ABR2PU94_9ROSI</name>
<feature type="compositionally biased region" description="Pro residues" evidence="1">
    <location>
        <begin position="147"/>
        <end position="158"/>
    </location>
</feature>